<dbReference type="GO" id="GO:0008408">
    <property type="term" value="F:3'-5' exonuclease activity"/>
    <property type="evidence" value="ECO:0007669"/>
    <property type="project" value="TreeGrafter"/>
</dbReference>
<comment type="function">
    <text evidence="1">DNA polymerase III is a complex, multichain enzyme responsible for most of the replicative synthesis in bacteria. The epsilon subunit contain the editing function and is a proofreading 3'-5' exonuclease.</text>
</comment>
<keyword evidence="5" id="KW-1185">Reference proteome</keyword>
<dbReference type="Proteomes" id="UP000613266">
    <property type="component" value="Unassembled WGS sequence"/>
</dbReference>
<protein>
    <submittedName>
        <fullName evidence="4">3'-5' exonuclease</fullName>
    </submittedName>
</protein>
<dbReference type="Gene3D" id="3.30.420.10">
    <property type="entry name" value="Ribonuclease H-like superfamily/Ribonuclease H"/>
    <property type="match status" value="1"/>
</dbReference>
<dbReference type="Pfam" id="PF00929">
    <property type="entry name" value="RNase_T"/>
    <property type="match status" value="1"/>
</dbReference>
<name>A0A931JAI3_9BURK</name>
<dbReference type="InterPro" id="IPR012337">
    <property type="entry name" value="RNaseH-like_sf"/>
</dbReference>
<evidence type="ECO:0000256" key="2">
    <source>
        <dbReference type="ARBA" id="ARBA00026073"/>
    </source>
</evidence>
<dbReference type="SMART" id="SM00479">
    <property type="entry name" value="EXOIII"/>
    <property type="match status" value="1"/>
</dbReference>
<dbReference type="SUPFAM" id="SSF53098">
    <property type="entry name" value="Ribonuclease H-like"/>
    <property type="match status" value="1"/>
</dbReference>
<evidence type="ECO:0000259" key="3">
    <source>
        <dbReference type="SMART" id="SM00479"/>
    </source>
</evidence>
<dbReference type="FunFam" id="3.30.420.10:FF:000045">
    <property type="entry name" value="3'-5' exonuclease DinG"/>
    <property type="match status" value="1"/>
</dbReference>
<proteinExistence type="predicted"/>
<dbReference type="InterPro" id="IPR013520">
    <property type="entry name" value="Ribonucl_H"/>
</dbReference>
<keyword evidence="4" id="KW-0269">Exonuclease</keyword>
<dbReference type="InterPro" id="IPR036397">
    <property type="entry name" value="RNaseH_sf"/>
</dbReference>
<dbReference type="GO" id="GO:0045004">
    <property type="term" value="P:DNA replication proofreading"/>
    <property type="evidence" value="ECO:0007669"/>
    <property type="project" value="TreeGrafter"/>
</dbReference>
<reference evidence="4" key="1">
    <citation type="submission" date="2020-12" db="EMBL/GenBank/DDBJ databases">
        <title>The genome sequence of Inhella sp. 1Y17.</title>
        <authorList>
            <person name="Liu Y."/>
        </authorList>
    </citation>
    <scope>NUCLEOTIDE SEQUENCE</scope>
    <source>
        <strain evidence="4">1Y17</strain>
    </source>
</reference>
<evidence type="ECO:0000313" key="5">
    <source>
        <dbReference type="Proteomes" id="UP000613266"/>
    </source>
</evidence>
<evidence type="ECO:0000313" key="4">
    <source>
        <dbReference type="EMBL" id="MBH9579412.1"/>
    </source>
</evidence>
<dbReference type="GO" id="GO:0005829">
    <property type="term" value="C:cytosol"/>
    <property type="evidence" value="ECO:0007669"/>
    <property type="project" value="TreeGrafter"/>
</dbReference>
<comment type="caution">
    <text evidence="4">The sequence shown here is derived from an EMBL/GenBank/DDBJ whole genome shotgun (WGS) entry which is preliminary data.</text>
</comment>
<dbReference type="AlphaFoldDB" id="A0A931JAI3"/>
<feature type="domain" description="Exonuclease" evidence="3">
    <location>
        <begin position="1"/>
        <end position="159"/>
    </location>
</feature>
<dbReference type="CDD" id="cd06127">
    <property type="entry name" value="DEDDh"/>
    <property type="match status" value="1"/>
</dbReference>
<sequence>MSPKQGARATEVAVVWVRGDELVDQYSSLMHTGVPIPPFIERLTGISNRMLETANPAATVMRELAERQPPCPLIAHNVGFDAQFWRDEMLRADCPDHAEPARLCTVKLARRLYPQAANCKLGTLAAFHALQPQGRAHRALADAMTTALLWLQMRQDIVHHLGGELGGAPVTFALADRLQALPFAQWPRAARAHAKSLALGEILL</sequence>
<dbReference type="PANTHER" id="PTHR30231">
    <property type="entry name" value="DNA POLYMERASE III SUBUNIT EPSILON"/>
    <property type="match status" value="1"/>
</dbReference>
<organism evidence="4 5">
    <name type="scientific">Inhella proteolytica</name>
    <dbReference type="NCBI Taxonomy" id="2795029"/>
    <lineage>
        <taxon>Bacteria</taxon>
        <taxon>Pseudomonadati</taxon>
        <taxon>Pseudomonadota</taxon>
        <taxon>Betaproteobacteria</taxon>
        <taxon>Burkholderiales</taxon>
        <taxon>Sphaerotilaceae</taxon>
        <taxon>Inhella</taxon>
    </lineage>
</organism>
<gene>
    <name evidence="4" type="ORF">I7X39_21145</name>
</gene>
<keyword evidence="4" id="KW-0378">Hydrolase</keyword>
<evidence type="ECO:0000256" key="1">
    <source>
        <dbReference type="ARBA" id="ARBA00025483"/>
    </source>
</evidence>
<dbReference type="GO" id="GO:0003676">
    <property type="term" value="F:nucleic acid binding"/>
    <property type="evidence" value="ECO:0007669"/>
    <property type="project" value="InterPro"/>
</dbReference>
<dbReference type="PANTHER" id="PTHR30231:SF37">
    <property type="entry name" value="EXODEOXYRIBONUCLEASE 10"/>
    <property type="match status" value="1"/>
</dbReference>
<comment type="subunit">
    <text evidence="2">DNA polymerase III contains a core (composed of alpha, epsilon and theta chains) that associates with a tau subunit. This core dimerizes to form the POLIII' complex. PolIII' associates with the gamma complex (composed of gamma, delta, delta', psi and chi chains) and with the beta chain to form the complete DNA polymerase III complex.</text>
</comment>
<dbReference type="EMBL" id="JAEDAK010000022">
    <property type="protein sequence ID" value="MBH9579412.1"/>
    <property type="molecule type" value="Genomic_DNA"/>
</dbReference>
<accession>A0A931JAI3</accession>
<keyword evidence="4" id="KW-0540">Nuclease</keyword>